<dbReference type="InterPro" id="IPR036388">
    <property type="entry name" value="WH-like_DNA-bd_sf"/>
</dbReference>
<keyword evidence="3" id="KW-0804">Transcription</keyword>
<dbReference type="GO" id="GO:0003700">
    <property type="term" value="F:DNA-binding transcription factor activity"/>
    <property type="evidence" value="ECO:0007669"/>
    <property type="project" value="InterPro"/>
</dbReference>
<name>U2I0J6_9SPHI</name>
<dbReference type="RefSeq" id="WP_021068453.1">
    <property type="nucleotide sequence ID" value="NZ_ATDL01000002.1"/>
</dbReference>
<dbReference type="SUPFAM" id="SSF46785">
    <property type="entry name" value="Winged helix' DNA-binding domain"/>
    <property type="match status" value="1"/>
</dbReference>
<proteinExistence type="predicted"/>
<dbReference type="PANTHER" id="PTHR38445:SF10">
    <property type="entry name" value="GNTR-FAMILY TRANSCRIPTIONAL REGULATOR"/>
    <property type="match status" value="1"/>
</dbReference>
<evidence type="ECO:0000256" key="3">
    <source>
        <dbReference type="ARBA" id="ARBA00023163"/>
    </source>
</evidence>
<dbReference type="InterPro" id="IPR028082">
    <property type="entry name" value="Peripla_BP_I"/>
</dbReference>
<accession>U2I0J6</accession>
<dbReference type="AlphaFoldDB" id="U2I0J6"/>
<dbReference type="PATRIC" id="fig|1346330.5.peg.258"/>
<evidence type="ECO:0000256" key="1">
    <source>
        <dbReference type="ARBA" id="ARBA00023015"/>
    </source>
</evidence>
<evidence type="ECO:0000313" key="6">
    <source>
        <dbReference type="Proteomes" id="UP000016584"/>
    </source>
</evidence>
<evidence type="ECO:0000259" key="4">
    <source>
        <dbReference type="PROSITE" id="PS50949"/>
    </source>
</evidence>
<dbReference type="InterPro" id="IPR036390">
    <property type="entry name" value="WH_DNA-bd_sf"/>
</dbReference>
<dbReference type="PANTHER" id="PTHR38445">
    <property type="entry name" value="HTH-TYPE TRANSCRIPTIONAL REPRESSOR YTRA"/>
    <property type="match status" value="1"/>
</dbReference>
<dbReference type="OrthoDB" id="742238at2"/>
<evidence type="ECO:0000256" key="2">
    <source>
        <dbReference type="ARBA" id="ARBA00023125"/>
    </source>
</evidence>
<protein>
    <recommendedName>
        <fullName evidence="4">HTH gntR-type domain-containing protein</fullName>
    </recommendedName>
</protein>
<dbReference type="Proteomes" id="UP000016584">
    <property type="component" value="Unassembled WGS sequence"/>
</dbReference>
<dbReference type="GO" id="GO:0003677">
    <property type="term" value="F:DNA binding"/>
    <property type="evidence" value="ECO:0007669"/>
    <property type="project" value="UniProtKB-KW"/>
</dbReference>
<evidence type="ECO:0000313" key="5">
    <source>
        <dbReference type="EMBL" id="ERJ61327.1"/>
    </source>
</evidence>
<reference evidence="5 6" key="1">
    <citation type="journal article" date="2013" name="Genome Announc.">
        <title>The Draft Genome Sequence of Sphingomonas paucimobilis Strain HER1398 (Proteobacteria), Host to the Giant PAU Phage, Indicates That It Is a Member of the Genus Sphingobacterium (Bacteroidetes).</title>
        <authorList>
            <person name="White R.A.III."/>
            <person name="Suttle C.A."/>
        </authorList>
    </citation>
    <scope>NUCLEOTIDE SEQUENCE [LARGE SCALE GENOMIC DNA]</scope>
    <source>
        <strain evidence="5 6">HER1398</strain>
    </source>
</reference>
<dbReference type="eggNOG" id="COG2188">
    <property type="taxonomic scope" value="Bacteria"/>
</dbReference>
<dbReference type="CDD" id="cd07377">
    <property type="entry name" value="WHTH_GntR"/>
    <property type="match status" value="1"/>
</dbReference>
<sequence>MQIQVNHSSKTPLYKQVVQEIKELITKKVWKEGHLLPSMNQLCESLQVSKETVKKAYSILRADGFIDAAHGKGFFVKKIKKQALKVLVLFDVLSFYKKELFESFSEHMDSNTEFTIRLFNQEIDLFEKFILENLGQFDYYVITPHLPLTPKIQARVISILKKIPNRQLVLLDRDLDGLPGNFISIYQDFENDVYEGLQQATEAISRYPKLNIFTMKGSLYGKLLHKGIQHYCEEQKINHAFFDQKIPDKLTAGESYFILSGQLENELIQMARMAKAQKLKIGKDIGILSYNESAINEIILNGLSVLSTDFKEMGKEAAIAIKEDKHRKTKCVFRFIKRNTF</sequence>
<dbReference type="Gene3D" id="1.10.10.10">
    <property type="entry name" value="Winged helix-like DNA-binding domain superfamily/Winged helix DNA-binding domain"/>
    <property type="match status" value="1"/>
</dbReference>
<gene>
    <name evidence="5" type="ORF">M472_21465</name>
</gene>
<dbReference type="SMART" id="SM00345">
    <property type="entry name" value="HTH_GNTR"/>
    <property type="match status" value="1"/>
</dbReference>
<dbReference type="PROSITE" id="PS50949">
    <property type="entry name" value="HTH_GNTR"/>
    <property type="match status" value="1"/>
</dbReference>
<dbReference type="STRING" id="1346330.M472_21465"/>
<dbReference type="PRINTS" id="PR00035">
    <property type="entry name" value="HTHGNTR"/>
</dbReference>
<dbReference type="Gene3D" id="3.40.50.2300">
    <property type="match status" value="2"/>
</dbReference>
<keyword evidence="6" id="KW-1185">Reference proteome</keyword>
<keyword evidence="1" id="KW-0805">Transcription regulation</keyword>
<dbReference type="EMBL" id="ATDL01000002">
    <property type="protein sequence ID" value="ERJ61327.1"/>
    <property type="molecule type" value="Genomic_DNA"/>
</dbReference>
<dbReference type="Pfam" id="PF00392">
    <property type="entry name" value="GntR"/>
    <property type="match status" value="1"/>
</dbReference>
<feature type="domain" description="HTH gntR-type" evidence="4">
    <location>
        <begin position="11"/>
        <end position="79"/>
    </location>
</feature>
<comment type="caution">
    <text evidence="5">The sequence shown here is derived from an EMBL/GenBank/DDBJ whole genome shotgun (WGS) entry which is preliminary data.</text>
</comment>
<keyword evidence="2" id="KW-0238">DNA-binding</keyword>
<dbReference type="InterPro" id="IPR000524">
    <property type="entry name" value="Tscrpt_reg_HTH_GntR"/>
</dbReference>
<organism evidence="5 6">
    <name type="scientific">Sphingobacterium paucimobilis HER1398</name>
    <dbReference type="NCBI Taxonomy" id="1346330"/>
    <lineage>
        <taxon>Bacteria</taxon>
        <taxon>Pseudomonadati</taxon>
        <taxon>Bacteroidota</taxon>
        <taxon>Sphingobacteriia</taxon>
        <taxon>Sphingobacteriales</taxon>
        <taxon>Sphingobacteriaceae</taxon>
        <taxon>Sphingobacterium</taxon>
    </lineage>
</organism>
<dbReference type="SUPFAM" id="SSF53822">
    <property type="entry name" value="Periplasmic binding protein-like I"/>
    <property type="match status" value="1"/>
</dbReference>